<evidence type="ECO:0000313" key="1">
    <source>
        <dbReference type="EMBL" id="MFC5917820.1"/>
    </source>
</evidence>
<dbReference type="EMBL" id="JBHSPU010000030">
    <property type="protein sequence ID" value="MFC5917820.1"/>
    <property type="molecule type" value="Genomic_DNA"/>
</dbReference>
<dbReference type="Proteomes" id="UP001596200">
    <property type="component" value="Unassembled WGS sequence"/>
</dbReference>
<accession>A0ABW1GSH9</accession>
<dbReference type="RefSeq" id="WP_344511926.1">
    <property type="nucleotide sequence ID" value="NZ_BAAATU010000022.1"/>
</dbReference>
<reference evidence="2" key="1">
    <citation type="journal article" date="2019" name="Int. J. Syst. Evol. Microbiol.">
        <title>The Global Catalogue of Microorganisms (GCM) 10K type strain sequencing project: providing services to taxonomists for standard genome sequencing and annotation.</title>
        <authorList>
            <consortium name="The Broad Institute Genomics Platform"/>
            <consortium name="The Broad Institute Genome Sequencing Center for Infectious Disease"/>
            <person name="Wu L."/>
            <person name="Ma J."/>
        </authorList>
    </citation>
    <scope>NUCLEOTIDE SEQUENCE [LARGE SCALE GENOMIC DNA]</scope>
    <source>
        <strain evidence="2">JCM 4147</strain>
    </source>
</reference>
<sequence length="61" mass="6379">MLVFVYLNPDSGAVQVSVDLETAEIVRPDGTVPLRVAVQDTVLLDGTQPDATASQHAETAG</sequence>
<organism evidence="1 2">
    <name type="scientific">Streptomyces pulveraceus</name>
    <dbReference type="NCBI Taxonomy" id="68258"/>
    <lineage>
        <taxon>Bacteria</taxon>
        <taxon>Bacillati</taxon>
        <taxon>Actinomycetota</taxon>
        <taxon>Actinomycetes</taxon>
        <taxon>Kitasatosporales</taxon>
        <taxon>Streptomycetaceae</taxon>
        <taxon>Streptomyces</taxon>
    </lineage>
</organism>
<keyword evidence="2" id="KW-1185">Reference proteome</keyword>
<gene>
    <name evidence="1" type="ORF">ACFP1B_30990</name>
</gene>
<proteinExistence type="predicted"/>
<name>A0ABW1GSH9_9ACTN</name>
<comment type="caution">
    <text evidence="1">The sequence shown here is derived from an EMBL/GenBank/DDBJ whole genome shotgun (WGS) entry which is preliminary data.</text>
</comment>
<evidence type="ECO:0000313" key="2">
    <source>
        <dbReference type="Proteomes" id="UP001596200"/>
    </source>
</evidence>
<protein>
    <submittedName>
        <fullName evidence="1">Uncharacterized protein</fullName>
    </submittedName>
</protein>